<organism evidence="3 4">
    <name type="scientific">Pigmentiphaga soli</name>
    <dbReference type="NCBI Taxonomy" id="1007095"/>
    <lineage>
        <taxon>Bacteria</taxon>
        <taxon>Pseudomonadati</taxon>
        <taxon>Pseudomonadota</taxon>
        <taxon>Betaproteobacteria</taxon>
        <taxon>Burkholderiales</taxon>
        <taxon>Alcaligenaceae</taxon>
        <taxon>Pigmentiphaga</taxon>
    </lineage>
</organism>
<dbReference type="Pfam" id="PF03401">
    <property type="entry name" value="TctC"/>
    <property type="match status" value="1"/>
</dbReference>
<dbReference type="SUPFAM" id="SSF53850">
    <property type="entry name" value="Periplasmic binding protein-like II"/>
    <property type="match status" value="1"/>
</dbReference>
<comment type="caution">
    <text evidence="3">The sequence shown here is derived from an EMBL/GenBank/DDBJ whole genome shotgun (WGS) entry which is preliminary data.</text>
</comment>
<sequence>MKSKTMRSTHRGAGPCAARRTLSRLLLPALAATLLPLAAPAGAAAADNEWAPAKPLRMVVTFPPGGTADLLARIIGPGLGEALGQQVVVDNRPGAGGLIGSEIVARAGNDGLTFGLVAAGAHALNATLMKKQLPYDPVKDFTWITPLVVTPFVLVVANANPARSVADLLANAKAKGVPLNYGSPGNGTMNQIAGAMLQQRAGQPMTHIAYKGGAPAMNDIMGGQLDMMFNPVPSVQPYVQSGRLRGLAIGSATRSPQLPDVPTMAEAGFPDFEAGETFALVAPATMPPAALKRINAEVSKLLHRADIAERIKSQGMEISLAGPGEYDATVAAHIREYAKLIRDAGISTD</sequence>
<dbReference type="PANTHER" id="PTHR42928">
    <property type="entry name" value="TRICARBOXYLATE-BINDING PROTEIN"/>
    <property type="match status" value="1"/>
</dbReference>
<protein>
    <submittedName>
        <fullName evidence="3">Tripartite tricarboxylate transporter substrate binding protein</fullName>
    </submittedName>
</protein>
<reference evidence="4" key="1">
    <citation type="journal article" date="2019" name="Int. J. Syst. Evol. Microbiol.">
        <title>The Global Catalogue of Microorganisms (GCM) 10K type strain sequencing project: providing services to taxonomists for standard genome sequencing and annotation.</title>
        <authorList>
            <consortium name="The Broad Institute Genomics Platform"/>
            <consortium name="The Broad Institute Genome Sequencing Center for Infectious Disease"/>
            <person name="Wu L."/>
            <person name="Ma J."/>
        </authorList>
    </citation>
    <scope>NUCLEOTIDE SEQUENCE [LARGE SCALE GENOMIC DNA]</scope>
    <source>
        <strain evidence="4">JCM 17666</strain>
    </source>
</reference>
<evidence type="ECO:0000256" key="2">
    <source>
        <dbReference type="SAM" id="SignalP"/>
    </source>
</evidence>
<keyword evidence="2" id="KW-0732">Signal</keyword>
<name>A0ABP8HLU1_9BURK</name>
<accession>A0ABP8HLU1</accession>
<dbReference type="RefSeq" id="WP_345251807.1">
    <property type="nucleotide sequence ID" value="NZ_BAABFO010000027.1"/>
</dbReference>
<dbReference type="Gene3D" id="3.40.190.150">
    <property type="entry name" value="Bordetella uptake gene, domain 1"/>
    <property type="match status" value="1"/>
</dbReference>
<gene>
    <name evidence="3" type="ORF">GCM10023144_41350</name>
</gene>
<dbReference type="Gene3D" id="3.40.190.10">
    <property type="entry name" value="Periplasmic binding protein-like II"/>
    <property type="match status" value="1"/>
</dbReference>
<dbReference type="CDD" id="cd13578">
    <property type="entry name" value="PBP2_Bug27"/>
    <property type="match status" value="1"/>
</dbReference>
<comment type="similarity">
    <text evidence="1">Belongs to the UPF0065 (bug) family.</text>
</comment>
<evidence type="ECO:0000256" key="1">
    <source>
        <dbReference type="ARBA" id="ARBA00006987"/>
    </source>
</evidence>
<dbReference type="Proteomes" id="UP001501671">
    <property type="component" value="Unassembled WGS sequence"/>
</dbReference>
<dbReference type="InterPro" id="IPR005064">
    <property type="entry name" value="BUG"/>
</dbReference>
<keyword evidence="4" id="KW-1185">Reference proteome</keyword>
<dbReference type="PIRSF" id="PIRSF017082">
    <property type="entry name" value="YflP"/>
    <property type="match status" value="1"/>
</dbReference>
<feature type="signal peptide" evidence="2">
    <location>
        <begin position="1"/>
        <end position="45"/>
    </location>
</feature>
<dbReference type="InterPro" id="IPR042100">
    <property type="entry name" value="Bug_dom1"/>
</dbReference>
<dbReference type="EMBL" id="BAABFO010000027">
    <property type="protein sequence ID" value="GAA4341057.1"/>
    <property type="molecule type" value="Genomic_DNA"/>
</dbReference>
<evidence type="ECO:0000313" key="3">
    <source>
        <dbReference type="EMBL" id="GAA4341057.1"/>
    </source>
</evidence>
<feature type="chain" id="PRO_5047162175" evidence="2">
    <location>
        <begin position="46"/>
        <end position="349"/>
    </location>
</feature>
<evidence type="ECO:0000313" key="4">
    <source>
        <dbReference type="Proteomes" id="UP001501671"/>
    </source>
</evidence>
<proteinExistence type="inferred from homology"/>
<dbReference type="PANTHER" id="PTHR42928:SF5">
    <property type="entry name" value="BLR1237 PROTEIN"/>
    <property type="match status" value="1"/>
</dbReference>